<feature type="compositionally biased region" description="Low complexity" evidence="1">
    <location>
        <begin position="271"/>
        <end position="289"/>
    </location>
</feature>
<name>A0ABN8EA12_CHISP</name>
<evidence type="ECO:0008006" key="4">
    <source>
        <dbReference type="Google" id="ProtNLM"/>
    </source>
</evidence>
<evidence type="ECO:0000313" key="3">
    <source>
        <dbReference type="Proteomes" id="UP001153292"/>
    </source>
</evidence>
<gene>
    <name evidence="2" type="ORF">CHILSU_LOCUS2907</name>
</gene>
<organism evidence="2 3">
    <name type="scientific">Chilo suppressalis</name>
    <name type="common">Asiatic rice borer moth</name>
    <dbReference type="NCBI Taxonomy" id="168631"/>
    <lineage>
        <taxon>Eukaryota</taxon>
        <taxon>Metazoa</taxon>
        <taxon>Ecdysozoa</taxon>
        <taxon>Arthropoda</taxon>
        <taxon>Hexapoda</taxon>
        <taxon>Insecta</taxon>
        <taxon>Pterygota</taxon>
        <taxon>Neoptera</taxon>
        <taxon>Endopterygota</taxon>
        <taxon>Lepidoptera</taxon>
        <taxon>Glossata</taxon>
        <taxon>Ditrysia</taxon>
        <taxon>Pyraloidea</taxon>
        <taxon>Crambidae</taxon>
        <taxon>Crambinae</taxon>
        <taxon>Chilo</taxon>
    </lineage>
</organism>
<sequence>QKGVQVEWSLSGYKPASLSCIRSAVRYARGLRSVVMTHQTMYALVVITLLQLCRAEISDILQGTWYSANTINDGYSPKPIQELFSTEAPQSFSPQNPIVVLPNLSSLAPEQSAQYSTTPTSFSSFTSTPSPTPTVAGTLAQSTLFPDNYTPSSLSQQDFSKSQSTTTRWPPSSTTLQSQAFRMKTLQESLAASPLRPQTEPTEPPSFSLIYQNVPPQIQSIPVVQPQTTLVTQIPILSTTTSSPPTSISAGTITPYITNGLSDPTSRPTVTFRSTPAPPSSTSRTTISARDCNPFCTTKVITPAPTKRPVRVVPGPPDVPFKPNLKILVVAPHGSITNVKINPTTTTKKPTTKRTKKPKKNTYEGCLDGCKGRKDPICTVPLASVIIDPKTLKGFPSICHLSCHNSYKKDAYEKLVDGRCGRLRTRIISVDSNSKIQREDLKKAEYSVINTGPKTVLEFSRAPHP</sequence>
<dbReference type="Proteomes" id="UP001153292">
    <property type="component" value="Chromosome 15"/>
</dbReference>
<feature type="compositionally biased region" description="Polar residues" evidence="1">
    <location>
        <begin position="150"/>
        <end position="161"/>
    </location>
</feature>
<feature type="non-terminal residue" evidence="2">
    <location>
        <position position="1"/>
    </location>
</feature>
<feature type="region of interest" description="Disordered" evidence="1">
    <location>
        <begin position="150"/>
        <end position="176"/>
    </location>
</feature>
<feature type="region of interest" description="Disordered" evidence="1">
    <location>
        <begin position="259"/>
        <end position="289"/>
    </location>
</feature>
<accession>A0ABN8EA12</accession>
<evidence type="ECO:0000313" key="2">
    <source>
        <dbReference type="EMBL" id="CAH0675498.1"/>
    </source>
</evidence>
<evidence type="ECO:0000256" key="1">
    <source>
        <dbReference type="SAM" id="MobiDB-lite"/>
    </source>
</evidence>
<feature type="compositionally biased region" description="Polar residues" evidence="1">
    <location>
        <begin position="259"/>
        <end position="269"/>
    </location>
</feature>
<proteinExistence type="predicted"/>
<keyword evidence="3" id="KW-1185">Reference proteome</keyword>
<reference evidence="2" key="1">
    <citation type="submission" date="2021-12" db="EMBL/GenBank/DDBJ databases">
        <authorList>
            <person name="King R."/>
        </authorList>
    </citation>
    <scope>NUCLEOTIDE SEQUENCE</scope>
</reference>
<protein>
    <recommendedName>
        <fullName evidence="4">Kazal-like domain-containing protein</fullName>
    </recommendedName>
</protein>
<feature type="compositionally biased region" description="Low complexity" evidence="1">
    <location>
        <begin position="162"/>
        <end position="175"/>
    </location>
</feature>
<dbReference type="EMBL" id="OU963908">
    <property type="protein sequence ID" value="CAH0675498.1"/>
    <property type="molecule type" value="Genomic_DNA"/>
</dbReference>